<proteinExistence type="predicted"/>
<name>A0A6A6ATT5_9PEZI</name>
<dbReference type="EMBL" id="ML995587">
    <property type="protein sequence ID" value="KAF2135422.1"/>
    <property type="molecule type" value="Genomic_DNA"/>
</dbReference>
<evidence type="ECO:0000313" key="3">
    <source>
        <dbReference type="Proteomes" id="UP000799438"/>
    </source>
</evidence>
<feature type="region of interest" description="Disordered" evidence="1">
    <location>
        <begin position="1"/>
        <end position="76"/>
    </location>
</feature>
<protein>
    <submittedName>
        <fullName evidence="2">Uncharacterized protein</fullName>
    </submittedName>
</protein>
<dbReference type="RefSeq" id="XP_033391140.1">
    <property type="nucleotide sequence ID" value="XM_033537016.1"/>
</dbReference>
<dbReference type="GeneID" id="54294512"/>
<gene>
    <name evidence="2" type="ORF">K452DRAFT_22917</name>
</gene>
<evidence type="ECO:0000313" key="2">
    <source>
        <dbReference type="EMBL" id="KAF2135422.1"/>
    </source>
</evidence>
<accession>A0A6A6ATT5</accession>
<feature type="compositionally biased region" description="Basic residues" evidence="1">
    <location>
        <begin position="26"/>
        <end position="42"/>
    </location>
</feature>
<keyword evidence="3" id="KW-1185">Reference proteome</keyword>
<dbReference type="AlphaFoldDB" id="A0A6A6ATT5"/>
<evidence type="ECO:0000256" key="1">
    <source>
        <dbReference type="SAM" id="MobiDB-lite"/>
    </source>
</evidence>
<reference evidence="2" key="1">
    <citation type="journal article" date="2020" name="Stud. Mycol.">
        <title>101 Dothideomycetes genomes: a test case for predicting lifestyles and emergence of pathogens.</title>
        <authorList>
            <person name="Haridas S."/>
            <person name="Albert R."/>
            <person name="Binder M."/>
            <person name="Bloem J."/>
            <person name="Labutti K."/>
            <person name="Salamov A."/>
            <person name="Andreopoulos B."/>
            <person name="Baker S."/>
            <person name="Barry K."/>
            <person name="Bills G."/>
            <person name="Bluhm B."/>
            <person name="Cannon C."/>
            <person name="Castanera R."/>
            <person name="Culley D."/>
            <person name="Daum C."/>
            <person name="Ezra D."/>
            <person name="Gonzalez J."/>
            <person name="Henrissat B."/>
            <person name="Kuo A."/>
            <person name="Liang C."/>
            <person name="Lipzen A."/>
            <person name="Lutzoni F."/>
            <person name="Magnuson J."/>
            <person name="Mondo S."/>
            <person name="Nolan M."/>
            <person name="Ohm R."/>
            <person name="Pangilinan J."/>
            <person name="Park H.-J."/>
            <person name="Ramirez L."/>
            <person name="Alfaro M."/>
            <person name="Sun H."/>
            <person name="Tritt A."/>
            <person name="Yoshinaga Y."/>
            <person name="Zwiers L.-H."/>
            <person name="Turgeon B."/>
            <person name="Goodwin S."/>
            <person name="Spatafora J."/>
            <person name="Crous P."/>
            <person name="Grigoriev I."/>
        </authorList>
    </citation>
    <scope>NUCLEOTIDE SEQUENCE</scope>
    <source>
        <strain evidence="2">CBS 121167</strain>
    </source>
</reference>
<sequence>MRGSKACKRSSSSCARKNTRSSKSGIARRTRASPRKLRRFRSRDKASVSPLRAPNTLRSTTTRLHGTARTPPRLQPPPCLLQRYASVAPCSLTRSRSRSCACTDFSGEKRPRTSSIHRPRRCASLRSCVNLVVGMRLRGGNTLCWDRIELGLDAARHAVDTWVVRAGSAFRLCVLRWRVGERGWRGLRLAARARDSVSLCIK</sequence>
<organism evidence="2 3">
    <name type="scientific">Aplosporella prunicola CBS 121167</name>
    <dbReference type="NCBI Taxonomy" id="1176127"/>
    <lineage>
        <taxon>Eukaryota</taxon>
        <taxon>Fungi</taxon>
        <taxon>Dikarya</taxon>
        <taxon>Ascomycota</taxon>
        <taxon>Pezizomycotina</taxon>
        <taxon>Dothideomycetes</taxon>
        <taxon>Dothideomycetes incertae sedis</taxon>
        <taxon>Botryosphaeriales</taxon>
        <taxon>Aplosporellaceae</taxon>
        <taxon>Aplosporella</taxon>
    </lineage>
</organism>
<dbReference type="Proteomes" id="UP000799438">
    <property type="component" value="Unassembled WGS sequence"/>
</dbReference>